<feature type="compositionally biased region" description="Basic and acidic residues" evidence="10">
    <location>
        <begin position="79"/>
        <end position="110"/>
    </location>
</feature>
<proteinExistence type="predicted"/>
<evidence type="ECO:0000313" key="13">
    <source>
        <dbReference type="WBParaSite" id="TCLT_0000005401-mRNA-1"/>
    </source>
</evidence>
<evidence type="ECO:0000256" key="2">
    <source>
        <dbReference type="ARBA" id="ARBA00022692"/>
    </source>
</evidence>
<dbReference type="PROSITE" id="PS50068">
    <property type="entry name" value="LDLRA_2"/>
    <property type="match status" value="4"/>
</dbReference>
<feature type="disulfide bond" evidence="9">
    <location>
        <begin position="481"/>
        <end position="496"/>
    </location>
</feature>
<dbReference type="PRINTS" id="PR00261">
    <property type="entry name" value="LDLRECEPTOR"/>
</dbReference>
<feature type="region of interest" description="Disordered" evidence="10">
    <location>
        <begin position="380"/>
        <end position="399"/>
    </location>
</feature>
<dbReference type="PANTHER" id="PTHR22722">
    <property type="entry name" value="LOW-DENSITY LIPOPROTEIN RECEPTOR-RELATED PROTEIN 2-RELATED"/>
    <property type="match status" value="1"/>
</dbReference>
<feature type="disulfide bond" evidence="9">
    <location>
        <begin position="849"/>
        <end position="864"/>
    </location>
</feature>
<evidence type="ECO:0000313" key="11">
    <source>
        <dbReference type="EMBL" id="VDM94874.1"/>
    </source>
</evidence>
<dbReference type="AlphaFoldDB" id="A0A0N5CJ63"/>
<comment type="subcellular location">
    <subcellularLocation>
        <location evidence="1">Membrane</location>
        <topology evidence="1">Single-pass membrane protein</topology>
    </subcellularLocation>
</comment>
<dbReference type="SUPFAM" id="SSF57424">
    <property type="entry name" value="LDL receptor-like module"/>
    <property type="match status" value="4"/>
</dbReference>
<evidence type="ECO:0000256" key="7">
    <source>
        <dbReference type="ARBA" id="ARBA00023170"/>
    </source>
</evidence>
<dbReference type="Proteomes" id="UP000276776">
    <property type="component" value="Unassembled WGS sequence"/>
</dbReference>
<evidence type="ECO:0000256" key="1">
    <source>
        <dbReference type="ARBA" id="ARBA00004167"/>
    </source>
</evidence>
<feature type="region of interest" description="Disordered" evidence="10">
    <location>
        <begin position="584"/>
        <end position="763"/>
    </location>
</feature>
<dbReference type="Gene3D" id="4.10.400.10">
    <property type="entry name" value="Low-density Lipoprotein Receptor"/>
    <property type="match status" value="4"/>
</dbReference>
<dbReference type="OrthoDB" id="664115at2759"/>
<accession>A0A0N5CJ63</accession>
<dbReference type="OMA" id="DGENNQD"/>
<dbReference type="PANTHER" id="PTHR22722:SF5">
    <property type="entry name" value="LOW-DENSITY LIPOPROTEIN RECEPTOR-RELATED PROTEIN 1B"/>
    <property type="match status" value="1"/>
</dbReference>
<sequence>MKKSHEVLVRSGKRSITEGCGNSYYKCNSGDCIPLHEVCNRKYDCADGSDEMQCEYFLAAVEAHNKRKNIPVTASTKNQRNEFGRRSEKQSKKADRKISYKRESKQEGIRKSQQRHIHGNNHRKSVNHVLRAPPSYAQSRYGYLLGSGQDSHSFAKEYGGGRRYNFAYNHLSYKDRGMHIGYSDSYDRKGNRWYRNGNVRGNGNSYSAQADQYSGHQKKSTGRNGCADGYQNSYDFGYENRNNKIEDYGQNIGHTNSADCTSANNYNASEQSGRSYVKDHKYFGYGQNGRVGTKTDSKPRISGRRMENDGYNRIEGGSRNGYSSEGNRITADSRAYIVPFGKEAKLRQNDGDFAVHQNNGYSLPRQLFDGQNDFTADYASSYEQHRRPTSPIPEPQITTSSPAFINHINDLYQFEGVKEQGYDTAVAVRSKTLTSTASLIKEISNGIGIDDNDANLYDCSDQEFRCPYLETILCVHYVKLCDGFDDCGDGSDEMNCAEDDIISSSGSDGSLPKDPSRCSTTQFQCGDGKCIEKTEHCNRKYDCDDGTDETSCDYFQEALKHATTSTHTVTLHSAEPTQAQVEAYKEGGRKSDGEREEHEPEKEGEQQQEVQEERGTDEQEIEKDYNEEKKRVSEGQEQAEVEEGEERKKLREKEQEEIGREIELERQEEQKHYEEEEQKNSEKEHENYEIEKHEIYGNEEISWEEHKQREREPTEELIVRKETEKDDNELRDYTRFGESDRENEEGDERKTELEHKAEEAEKREQLEKYSMTVEGVRIRESEEHRRLNAERHDRVKPFHSGDDNNIDENNRYVEADVREQYEVLEAGRVCASNQYQCVNLECINESAQCDGKADCSDGSDEMLCHPSLQRQRVKSSSTTTLTSTATSFITFAFFIRF</sequence>
<evidence type="ECO:0000313" key="12">
    <source>
        <dbReference type="Proteomes" id="UP000276776"/>
    </source>
</evidence>
<name>A0A0N5CJ63_THECL</name>
<keyword evidence="3" id="KW-0677">Repeat</keyword>
<reference evidence="11 12" key="2">
    <citation type="submission" date="2018-11" db="EMBL/GenBank/DDBJ databases">
        <authorList>
            <consortium name="Pathogen Informatics"/>
        </authorList>
    </citation>
    <scope>NUCLEOTIDE SEQUENCE [LARGE SCALE GENOMIC DNA]</scope>
</reference>
<protein>
    <submittedName>
        <fullName evidence="13">Basement membrane-specific heparan sulfate proteoglycan core protein</fullName>
    </submittedName>
</protein>
<evidence type="ECO:0000256" key="9">
    <source>
        <dbReference type="PROSITE-ProRule" id="PRU00124"/>
    </source>
</evidence>
<feature type="disulfide bond" evidence="9">
    <location>
        <begin position="20"/>
        <end position="32"/>
    </location>
</feature>
<dbReference type="PROSITE" id="PS01209">
    <property type="entry name" value="LDLRA_1"/>
    <property type="match status" value="3"/>
</dbReference>
<dbReference type="InterPro" id="IPR051221">
    <property type="entry name" value="LDLR-related"/>
</dbReference>
<feature type="compositionally biased region" description="Basic and acidic residues" evidence="10">
    <location>
        <begin position="645"/>
        <end position="696"/>
    </location>
</feature>
<evidence type="ECO:0000256" key="10">
    <source>
        <dbReference type="SAM" id="MobiDB-lite"/>
    </source>
</evidence>
<organism evidence="13">
    <name type="scientific">Thelazia callipaeda</name>
    <name type="common">Oriental eyeworm</name>
    <name type="synonym">Parasitic nematode</name>
    <dbReference type="NCBI Taxonomy" id="103827"/>
    <lineage>
        <taxon>Eukaryota</taxon>
        <taxon>Metazoa</taxon>
        <taxon>Ecdysozoa</taxon>
        <taxon>Nematoda</taxon>
        <taxon>Chromadorea</taxon>
        <taxon>Rhabditida</taxon>
        <taxon>Spirurina</taxon>
        <taxon>Spiruromorpha</taxon>
        <taxon>Thelazioidea</taxon>
        <taxon>Thelaziidae</taxon>
        <taxon>Thelazia</taxon>
    </lineage>
</organism>
<dbReference type="CDD" id="cd00112">
    <property type="entry name" value="LDLa"/>
    <property type="match status" value="4"/>
</dbReference>
<keyword evidence="2" id="KW-0812">Transmembrane</keyword>
<evidence type="ECO:0000256" key="6">
    <source>
        <dbReference type="ARBA" id="ARBA00023157"/>
    </source>
</evidence>
<feature type="compositionally biased region" description="Basic and acidic residues" evidence="10">
    <location>
        <begin position="747"/>
        <end position="763"/>
    </location>
</feature>
<feature type="region of interest" description="Disordered" evidence="10">
    <location>
        <begin position="287"/>
        <end position="326"/>
    </location>
</feature>
<feature type="disulfide bond" evidence="9">
    <location>
        <begin position="518"/>
        <end position="530"/>
    </location>
</feature>
<dbReference type="Pfam" id="PF00057">
    <property type="entry name" value="Ldl_recept_a"/>
    <property type="match status" value="4"/>
</dbReference>
<dbReference type="STRING" id="103827.A0A0N5CJ63"/>
<dbReference type="SMART" id="SM00192">
    <property type="entry name" value="LDLa"/>
    <property type="match status" value="4"/>
</dbReference>
<feature type="disulfide bond" evidence="9">
    <location>
        <begin position="525"/>
        <end position="543"/>
    </location>
</feature>
<feature type="disulfide bond" evidence="9">
    <location>
        <begin position="830"/>
        <end position="842"/>
    </location>
</feature>
<dbReference type="WBParaSite" id="TCLT_0000005401-mRNA-1">
    <property type="protein sequence ID" value="TCLT_0000005401-mRNA-1"/>
    <property type="gene ID" value="TCLT_0000005401"/>
</dbReference>
<keyword evidence="5" id="KW-0472">Membrane</keyword>
<feature type="disulfide bond" evidence="9">
    <location>
        <begin position="837"/>
        <end position="855"/>
    </location>
</feature>
<feature type="compositionally biased region" description="Basic residues" evidence="10">
    <location>
        <begin position="112"/>
        <end position="126"/>
    </location>
</feature>
<evidence type="ECO:0000256" key="8">
    <source>
        <dbReference type="ARBA" id="ARBA00023180"/>
    </source>
</evidence>
<feature type="disulfide bond" evidence="9">
    <location>
        <begin position="27"/>
        <end position="45"/>
    </location>
</feature>
<keyword evidence="12" id="KW-1185">Reference proteome</keyword>
<reference evidence="13" key="1">
    <citation type="submission" date="2017-02" db="UniProtKB">
        <authorList>
            <consortium name="WormBaseParasite"/>
        </authorList>
    </citation>
    <scope>IDENTIFICATION</scope>
</reference>
<dbReference type="GO" id="GO:0005041">
    <property type="term" value="F:low-density lipoprotein particle receptor activity"/>
    <property type="evidence" value="ECO:0007669"/>
    <property type="project" value="TreeGrafter"/>
</dbReference>
<comment type="caution">
    <text evidence="9">Lacks conserved residue(s) required for the propagation of feature annotation.</text>
</comment>
<evidence type="ECO:0000256" key="3">
    <source>
        <dbReference type="ARBA" id="ARBA00022737"/>
    </source>
</evidence>
<evidence type="ECO:0000256" key="5">
    <source>
        <dbReference type="ARBA" id="ARBA00023136"/>
    </source>
</evidence>
<dbReference type="GO" id="GO:0005886">
    <property type="term" value="C:plasma membrane"/>
    <property type="evidence" value="ECO:0007669"/>
    <property type="project" value="TreeGrafter"/>
</dbReference>
<keyword evidence="7" id="KW-0675">Receptor</keyword>
<feature type="compositionally biased region" description="Basic and acidic residues" evidence="10">
    <location>
        <begin position="293"/>
        <end position="312"/>
    </location>
</feature>
<gene>
    <name evidence="11" type="ORF">TCLT_LOCUS55</name>
</gene>
<dbReference type="InterPro" id="IPR023415">
    <property type="entry name" value="LDLR_class-A_CS"/>
</dbReference>
<dbReference type="EMBL" id="UYYF01000003">
    <property type="protein sequence ID" value="VDM94874.1"/>
    <property type="molecule type" value="Genomic_DNA"/>
</dbReference>
<keyword evidence="4" id="KW-1133">Transmembrane helix</keyword>
<dbReference type="InterPro" id="IPR036055">
    <property type="entry name" value="LDL_receptor-like_sf"/>
</dbReference>
<feature type="compositionally biased region" description="Basic and acidic residues" evidence="10">
    <location>
        <begin position="703"/>
        <end position="740"/>
    </location>
</feature>
<evidence type="ECO:0000256" key="4">
    <source>
        <dbReference type="ARBA" id="ARBA00022989"/>
    </source>
</evidence>
<feature type="compositionally biased region" description="Basic and acidic residues" evidence="10">
    <location>
        <begin position="584"/>
        <end position="634"/>
    </location>
</feature>
<keyword evidence="8" id="KW-0325">Glycoprotein</keyword>
<keyword evidence="6 9" id="KW-1015">Disulfide bond</keyword>
<feature type="disulfide bond" evidence="9">
    <location>
        <begin position="537"/>
        <end position="552"/>
    </location>
</feature>
<feature type="region of interest" description="Disordered" evidence="10">
    <location>
        <begin position="73"/>
        <end position="127"/>
    </location>
</feature>
<dbReference type="InterPro" id="IPR002172">
    <property type="entry name" value="LDrepeatLR_classA_rpt"/>
</dbReference>
<feature type="disulfide bond" evidence="9">
    <location>
        <begin position="39"/>
        <end position="54"/>
    </location>
</feature>
<dbReference type="GO" id="GO:0043235">
    <property type="term" value="C:receptor complex"/>
    <property type="evidence" value="ECO:0007669"/>
    <property type="project" value="TreeGrafter"/>
</dbReference>